<dbReference type="Proteomes" id="UP000250140">
    <property type="component" value="Unassembled WGS sequence"/>
</dbReference>
<evidence type="ECO:0000259" key="1">
    <source>
        <dbReference type="PROSITE" id="PS50280"/>
    </source>
</evidence>
<proteinExistence type="predicted"/>
<dbReference type="PROSITE" id="PS50280">
    <property type="entry name" value="SET"/>
    <property type="match status" value="1"/>
</dbReference>
<gene>
    <name evidence="2" type="ORF">AOQ84DRAFT_400122</name>
</gene>
<dbReference type="InterPro" id="IPR046341">
    <property type="entry name" value="SET_dom_sf"/>
</dbReference>
<accession>A0A8E2JP57</accession>
<reference evidence="2 3" key="1">
    <citation type="journal article" date="2016" name="Nat. Commun.">
        <title>Ectomycorrhizal ecology is imprinted in the genome of the dominant symbiotic fungus Cenococcum geophilum.</title>
        <authorList>
            <consortium name="DOE Joint Genome Institute"/>
            <person name="Peter M."/>
            <person name="Kohler A."/>
            <person name="Ohm R.A."/>
            <person name="Kuo A."/>
            <person name="Krutzmann J."/>
            <person name="Morin E."/>
            <person name="Arend M."/>
            <person name="Barry K.W."/>
            <person name="Binder M."/>
            <person name="Choi C."/>
            <person name="Clum A."/>
            <person name="Copeland A."/>
            <person name="Grisel N."/>
            <person name="Haridas S."/>
            <person name="Kipfer T."/>
            <person name="LaButti K."/>
            <person name="Lindquist E."/>
            <person name="Lipzen A."/>
            <person name="Maire R."/>
            <person name="Meier B."/>
            <person name="Mihaltcheva S."/>
            <person name="Molinier V."/>
            <person name="Murat C."/>
            <person name="Poggeler S."/>
            <person name="Quandt C.A."/>
            <person name="Sperisen C."/>
            <person name="Tritt A."/>
            <person name="Tisserant E."/>
            <person name="Crous P.W."/>
            <person name="Henrissat B."/>
            <person name="Nehls U."/>
            <person name="Egli S."/>
            <person name="Spatafora J.W."/>
            <person name="Grigoriev I.V."/>
            <person name="Martin F.M."/>
        </authorList>
    </citation>
    <scope>NUCLEOTIDE SEQUENCE [LARGE SCALE GENOMIC DNA]</scope>
    <source>
        <strain evidence="2 3">CBS 207.34</strain>
    </source>
</reference>
<keyword evidence="3" id="KW-1185">Reference proteome</keyword>
<sequence length="407" mass="46326">MAAALSPGEQHHFFAKWANEQGIEMNGVAPAKFVGRGIGIVAARDLEVTLISIDSKPIRSRNFPKSFSIHGRLAAHLALTYSDLDSSHRPWQDIWPSEQDFKTILPLNWPTNLQSLLPAAAQDLLAAQQKKLEKDWKDLQSFLPPDSKDLFTYTWMIVNTRCFYWDYPNLPPSRLPKKRQSLTADDCYAMCPFLDYFNHTNEGCEPLHDASGYAVISNRDYKAGEEVYVSYGSHNNDFLLVEYGFILAQNNCDVTQLDHLILPKFAEAEIETLKEDGFYGTYTVTNRCVCHRTQAALRLQTLPARRYRVFVSGADDGSSDQKRVDIRCRQLLDEYAREIIHTEDIVDGLVVKGDLETRVGEERSTKEAVEEDKARAEQKDILARRWKQIRDVVNSCSRGLNSDGKKD</sequence>
<protein>
    <submittedName>
        <fullName evidence="2">SET domain-containing protein</fullName>
    </submittedName>
</protein>
<dbReference type="EMBL" id="KV750510">
    <property type="protein sequence ID" value="OCL04439.1"/>
    <property type="molecule type" value="Genomic_DNA"/>
</dbReference>
<feature type="domain" description="SET" evidence="1">
    <location>
        <begin position="21"/>
        <end position="232"/>
    </location>
</feature>
<dbReference type="PANTHER" id="PTHR13271:SF137">
    <property type="entry name" value="SET DOMAIN-CONTAINING PROTEIN"/>
    <property type="match status" value="1"/>
</dbReference>
<evidence type="ECO:0000313" key="2">
    <source>
        <dbReference type="EMBL" id="OCL04439.1"/>
    </source>
</evidence>
<dbReference type="AlphaFoldDB" id="A0A8E2JP57"/>
<dbReference type="InterPro" id="IPR050600">
    <property type="entry name" value="SETD3_SETD6_MTase"/>
</dbReference>
<dbReference type="Gene3D" id="3.90.1410.10">
    <property type="entry name" value="set domain protein methyltransferase, domain 1"/>
    <property type="match status" value="1"/>
</dbReference>
<dbReference type="GO" id="GO:0016279">
    <property type="term" value="F:protein-lysine N-methyltransferase activity"/>
    <property type="evidence" value="ECO:0007669"/>
    <property type="project" value="TreeGrafter"/>
</dbReference>
<dbReference type="OrthoDB" id="341421at2759"/>
<evidence type="ECO:0000313" key="3">
    <source>
        <dbReference type="Proteomes" id="UP000250140"/>
    </source>
</evidence>
<name>A0A8E2JP57_9PEZI</name>
<dbReference type="SUPFAM" id="SSF82199">
    <property type="entry name" value="SET domain"/>
    <property type="match status" value="1"/>
</dbReference>
<dbReference type="PANTHER" id="PTHR13271">
    <property type="entry name" value="UNCHARACTERIZED PUTATIVE METHYLTRANSFERASE"/>
    <property type="match status" value="1"/>
</dbReference>
<organism evidence="2 3">
    <name type="scientific">Glonium stellatum</name>
    <dbReference type="NCBI Taxonomy" id="574774"/>
    <lineage>
        <taxon>Eukaryota</taxon>
        <taxon>Fungi</taxon>
        <taxon>Dikarya</taxon>
        <taxon>Ascomycota</taxon>
        <taxon>Pezizomycotina</taxon>
        <taxon>Dothideomycetes</taxon>
        <taxon>Pleosporomycetidae</taxon>
        <taxon>Gloniales</taxon>
        <taxon>Gloniaceae</taxon>
        <taxon>Glonium</taxon>
    </lineage>
</organism>
<dbReference type="InterPro" id="IPR001214">
    <property type="entry name" value="SET_dom"/>
</dbReference>
<dbReference type="Pfam" id="PF00856">
    <property type="entry name" value="SET"/>
    <property type="match status" value="1"/>
</dbReference>